<dbReference type="RefSeq" id="WP_044333185.1">
    <property type="nucleotide sequence ID" value="NZ_CP010836.1"/>
</dbReference>
<feature type="transmembrane region" description="Helical" evidence="1">
    <location>
        <begin position="40"/>
        <end position="64"/>
    </location>
</feature>
<organism evidence="2 3">
    <name type="scientific">Sphingomonas hengshuiensis</name>
    <dbReference type="NCBI Taxonomy" id="1609977"/>
    <lineage>
        <taxon>Bacteria</taxon>
        <taxon>Pseudomonadati</taxon>
        <taxon>Pseudomonadota</taxon>
        <taxon>Alphaproteobacteria</taxon>
        <taxon>Sphingomonadales</taxon>
        <taxon>Sphingomonadaceae</taxon>
        <taxon>Sphingomonas</taxon>
    </lineage>
</organism>
<feature type="transmembrane region" description="Helical" evidence="1">
    <location>
        <begin position="7"/>
        <end position="28"/>
    </location>
</feature>
<keyword evidence="1" id="KW-0472">Membrane</keyword>
<protein>
    <submittedName>
        <fullName evidence="2">Uncharacterized protein</fullName>
    </submittedName>
</protein>
<proteinExistence type="predicted"/>
<evidence type="ECO:0000256" key="1">
    <source>
        <dbReference type="SAM" id="Phobius"/>
    </source>
</evidence>
<dbReference type="OrthoDB" id="6024295at2"/>
<evidence type="ECO:0000313" key="3">
    <source>
        <dbReference type="Proteomes" id="UP000032300"/>
    </source>
</evidence>
<name>A0A7U4J9J7_9SPHN</name>
<feature type="transmembrane region" description="Helical" evidence="1">
    <location>
        <begin position="110"/>
        <end position="134"/>
    </location>
</feature>
<accession>A0A7U4J9J7</accession>
<dbReference type="Proteomes" id="UP000032300">
    <property type="component" value="Chromosome"/>
</dbReference>
<sequence length="140" mass="15101">MAYREKLAGLNLAAMALVYAVYFTLVAVRPPVARLIDMLWLFGIIATAHAFLVGLGTLLIRFSAGREGAAPPDERDRAIARRGRSVAYPMLLAGIILVGIVMPFSEPPAAIVNATLLAIVIAELTHYGTVLTGYRRGWHG</sequence>
<keyword evidence="1" id="KW-1133">Transmembrane helix</keyword>
<keyword evidence="1" id="KW-0812">Transmembrane</keyword>
<keyword evidence="3" id="KW-1185">Reference proteome</keyword>
<reference evidence="2 3" key="2">
    <citation type="submission" date="2015-02" db="EMBL/GenBank/DDBJ databases">
        <title>The complete genome of Sphingomonas hengshuiensis sp. WHSC-8 isolated from soil of Hengshui Lake.</title>
        <authorList>
            <person name="Wei S."/>
            <person name="Guo J."/>
            <person name="Su C."/>
            <person name="Wu R."/>
            <person name="Zhang Z."/>
            <person name="Liang K."/>
            <person name="Li H."/>
            <person name="Wang T."/>
            <person name="Liu H."/>
            <person name="Zhang C."/>
            <person name="Li Z."/>
            <person name="Wang Q."/>
            <person name="Meng J."/>
        </authorList>
    </citation>
    <scope>NUCLEOTIDE SEQUENCE [LARGE SCALE GENOMIC DNA]</scope>
    <source>
        <strain evidence="2 3">WHSC-8</strain>
    </source>
</reference>
<feature type="transmembrane region" description="Helical" evidence="1">
    <location>
        <begin position="85"/>
        <end position="104"/>
    </location>
</feature>
<dbReference type="EMBL" id="CP010836">
    <property type="protein sequence ID" value="AJP72760.1"/>
    <property type="molecule type" value="Genomic_DNA"/>
</dbReference>
<gene>
    <name evidence="2" type="ORF">TS85_14725</name>
</gene>
<evidence type="ECO:0000313" key="2">
    <source>
        <dbReference type="EMBL" id="AJP72760.1"/>
    </source>
</evidence>
<dbReference type="AlphaFoldDB" id="A0A7U4J9J7"/>
<reference evidence="2 3" key="1">
    <citation type="journal article" date="2015" name="Int. J. Syst. Evol. Microbiol.">
        <title>Sphingomonas hengshuiensis sp. nov., isolated from lake wetland.</title>
        <authorList>
            <person name="Wei S."/>
            <person name="Wang T."/>
            <person name="Liu H."/>
            <person name="Zhang C."/>
            <person name="Guo J."/>
            <person name="Wang Q."/>
            <person name="Liang K."/>
            <person name="Zhang Z."/>
        </authorList>
    </citation>
    <scope>NUCLEOTIDE SEQUENCE [LARGE SCALE GENOMIC DNA]</scope>
    <source>
        <strain evidence="2 3">WHSC-8</strain>
    </source>
</reference>
<dbReference type="KEGG" id="sphi:TS85_14725"/>